<dbReference type="SUPFAM" id="SSF52821">
    <property type="entry name" value="Rhodanese/Cell cycle control phosphatase"/>
    <property type="match status" value="1"/>
</dbReference>
<keyword evidence="3" id="KW-1185">Reference proteome</keyword>
<feature type="domain" description="Rhodanese" evidence="1">
    <location>
        <begin position="26"/>
        <end position="114"/>
    </location>
</feature>
<name>U5MV01_CLOSA</name>
<dbReference type="InterPro" id="IPR001763">
    <property type="entry name" value="Rhodanese-like_dom"/>
</dbReference>
<organism evidence="2 3">
    <name type="scientific">Clostridium saccharobutylicum DSM 13864</name>
    <dbReference type="NCBI Taxonomy" id="1345695"/>
    <lineage>
        <taxon>Bacteria</taxon>
        <taxon>Bacillati</taxon>
        <taxon>Bacillota</taxon>
        <taxon>Clostridia</taxon>
        <taxon>Eubacteriales</taxon>
        <taxon>Clostridiaceae</taxon>
        <taxon>Clostridium</taxon>
    </lineage>
</organism>
<reference evidence="2 3" key="1">
    <citation type="journal article" date="2013" name="Genome Announc.">
        <title>Complete Genome Sequence of the Solvent Producer Clostridium saccharobutylicum NCP262 (DSM 13864).</title>
        <authorList>
            <person name="Poehlein A."/>
            <person name="Hartwich K."/>
            <person name="Krabben P."/>
            <person name="Ehrenreich A."/>
            <person name="Liebl W."/>
            <person name="Durre P."/>
            <person name="Gottschalk G."/>
            <person name="Daniel R."/>
        </authorList>
    </citation>
    <scope>NUCLEOTIDE SEQUENCE [LARGE SCALE GENOMIC DNA]</scope>
    <source>
        <strain evidence="2">DSM 13864</strain>
    </source>
</reference>
<dbReference type="eggNOG" id="COG0607">
    <property type="taxonomic scope" value="Bacteria"/>
</dbReference>
<dbReference type="AlphaFoldDB" id="U5MV01"/>
<dbReference type="EMBL" id="CP006721">
    <property type="protein sequence ID" value="AGX43292.1"/>
    <property type="molecule type" value="Genomic_DNA"/>
</dbReference>
<dbReference type="CDD" id="cd00158">
    <property type="entry name" value="RHOD"/>
    <property type="match status" value="1"/>
</dbReference>
<dbReference type="PANTHER" id="PTHR43031:SF17">
    <property type="entry name" value="SULFURTRANSFERASE YTWF-RELATED"/>
    <property type="match status" value="1"/>
</dbReference>
<dbReference type="PANTHER" id="PTHR43031">
    <property type="entry name" value="FAD-DEPENDENT OXIDOREDUCTASE"/>
    <property type="match status" value="1"/>
</dbReference>
<dbReference type="SMART" id="SM00450">
    <property type="entry name" value="RHOD"/>
    <property type="match status" value="1"/>
</dbReference>
<gene>
    <name evidence="2" type="ORF">CLSA_c23170</name>
</gene>
<dbReference type="PROSITE" id="PS50206">
    <property type="entry name" value="RHODANESE_3"/>
    <property type="match status" value="1"/>
</dbReference>
<dbReference type="RefSeq" id="WP_022746443.1">
    <property type="nucleotide sequence ID" value="NC_022571.1"/>
</dbReference>
<dbReference type="Pfam" id="PF00581">
    <property type="entry name" value="Rhodanese"/>
    <property type="match status" value="1"/>
</dbReference>
<proteinExistence type="predicted"/>
<dbReference type="InterPro" id="IPR050229">
    <property type="entry name" value="GlpE_sulfurtransferase"/>
</dbReference>
<dbReference type="HOGENOM" id="CLU_089574_13_2_9"/>
<dbReference type="KEGG" id="csb:CLSA_c23170"/>
<accession>U5MV01</accession>
<dbReference type="Gene3D" id="3.40.250.10">
    <property type="entry name" value="Rhodanese-like domain"/>
    <property type="match status" value="1"/>
</dbReference>
<evidence type="ECO:0000313" key="3">
    <source>
        <dbReference type="Proteomes" id="UP000017118"/>
    </source>
</evidence>
<protein>
    <submittedName>
        <fullName evidence="2">Rhodanese-like protein</fullName>
    </submittedName>
</protein>
<dbReference type="Proteomes" id="UP000017118">
    <property type="component" value="Chromosome"/>
</dbReference>
<sequence length="114" mass="12704">MRRNKNVWIIQKNEGKIINVNDIDELIGKVDLIDIREKYEYAGGSIKSAVNIPMGELLNEPEKYLDRNKEYYIMCQSGGRSSRTCNVLAGEGFNVVNVAGGMGSYLGTKAQSNK</sequence>
<dbReference type="InterPro" id="IPR036873">
    <property type="entry name" value="Rhodanese-like_dom_sf"/>
</dbReference>
<dbReference type="GeneID" id="55474748"/>
<evidence type="ECO:0000313" key="2">
    <source>
        <dbReference type="EMBL" id="AGX43292.1"/>
    </source>
</evidence>
<dbReference type="PATRIC" id="fig|1345695.10.peg.2301"/>
<evidence type="ECO:0000259" key="1">
    <source>
        <dbReference type="PROSITE" id="PS50206"/>
    </source>
</evidence>